<sequence length="155" mass="17652">MDCEWTYGPSCTSVNKFSDFWLIPTTAGPRAVNQSTVHKSFPWSMLGHFLSDQLTNSVDGSWSDPQSVLVDRRWSTDTMILGLQPTDHTYGLWFLPQAVVGLCGWHLRQLPKIWFISLFRIRGVTISPLWDHSSSNEIYTSSKRVGEELTTQPTM</sequence>
<reference evidence="2" key="1">
    <citation type="journal article" date="2011" name="Nature">
        <title>Genome sequence and analysis of the tuber crop potato.</title>
        <authorList>
            <consortium name="The Potato Genome Sequencing Consortium"/>
        </authorList>
    </citation>
    <scope>NUCLEOTIDE SEQUENCE [LARGE SCALE GENOMIC DNA]</scope>
    <source>
        <strain evidence="2">cv. DM1-3 516 R44</strain>
    </source>
</reference>
<dbReference type="AlphaFoldDB" id="M1D8G6"/>
<dbReference type="InParanoid" id="M1D8G6"/>
<dbReference type="PaxDb" id="4113-PGSC0003DMT400084965"/>
<name>M1D8G6_SOLTU</name>
<dbReference type="HOGENOM" id="CLU_1698588_0_0_1"/>
<dbReference type="Proteomes" id="UP000011115">
    <property type="component" value="Unassembled WGS sequence"/>
</dbReference>
<accession>M1D8G6</accession>
<dbReference type="Gramene" id="PGSC0003DMT400084965">
    <property type="protein sequence ID" value="PGSC0003DMT400084965"/>
    <property type="gene ID" value="PGSC0003DMG400034536"/>
</dbReference>
<protein>
    <submittedName>
        <fullName evidence="1">Uncharacterized protein</fullName>
    </submittedName>
</protein>
<organism evidence="1 2">
    <name type="scientific">Solanum tuberosum</name>
    <name type="common">Potato</name>
    <dbReference type="NCBI Taxonomy" id="4113"/>
    <lineage>
        <taxon>Eukaryota</taxon>
        <taxon>Viridiplantae</taxon>
        <taxon>Streptophyta</taxon>
        <taxon>Embryophyta</taxon>
        <taxon>Tracheophyta</taxon>
        <taxon>Spermatophyta</taxon>
        <taxon>Magnoliopsida</taxon>
        <taxon>eudicotyledons</taxon>
        <taxon>Gunneridae</taxon>
        <taxon>Pentapetalae</taxon>
        <taxon>asterids</taxon>
        <taxon>lamiids</taxon>
        <taxon>Solanales</taxon>
        <taxon>Solanaceae</taxon>
        <taxon>Solanoideae</taxon>
        <taxon>Solaneae</taxon>
        <taxon>Solanum</taxon>
    </lineage>
</organism>
<keyword evidence="2" id="KW-1185">Reference proteome</keyword>
<dbReference type="EnsemblPlants" id="PGSC0003DMT400084965">
    <property type="protein sequence ID" value="PGSC0003DMT400084965"/>
    <property type="gene ID" value="PGSC0003DMG400034536"/>
</dbReference>
<reference evidence="1" key="2">
    <citation type="submission" date="2015-06" db="UniProtKB">
        <authorList>
            <consortium name="EnsemblPlants"/>
        </authorList>
    </citation>
    <scope>IDENTIFICATION</scope>
    <source>
        <strain evidence="1">DM1-3 516 R44</strain>
    </source>
</reference>
<evidence type="ECO:0000313" key="1">
    <source>
        <dbReference type="EnsemblPlants" id="PGSC0003DMT400084965"/>
    </source>
</evidence>
<proteinExistence type="predicted"/>
<evidence type="ECO:0000313" key="2">
    <source>
        <dbReference type="Proteomes" id="UP000011115"/>
    </source>
</evidence>